<evidence type="ECO:0000313" key="1">
    <source>
        <dbReference type="EMBL" id="VFS41062.1"/>
    </source>
</evidence>
<protein>
    <submittedName>
        <fullName evidence="1">Type 1 secretion target domain-containng protein</fullName>
    </submittedName>
</protein>
<gene>
    <name evidence="1" type="ORF">NCTC12126_04402</name>
</gene>
<dbReference type="AlphaFoldDB" id="A0A484YXR4"/>
<dbReference type="Gene3D" id="2.60.40.10">
    <property type="entry name" value="Immunoglobulins"/>
    <property type="match status" value="1"/>
</dbReference>
<reference evidence="1 2" key="1">
    <citation type="submission" date="2019-03" db="EMBL/GenBank/DDBJ databases">
        <authorList>
            <consortium name="Pathogen Informatics"/>
        </authorList>
    </citation>
    <scope>NUCLEOTIDE SEQUENCE [LARGE SCALE GENOMIC DNA]</scope>
    <source>
        <strain evidence="1 2">NCTC12126</strain>
    </source>
</reference>
<name>A0A484YXR4_9ENTR</name>
<proteinExistence type="predicted"/>
<accession>A0A484YXR4</accession>
<dbReference type="InterPro" id="IPR013783">
    <property type="entry name" value="Ig-like_fold"/>
</dbReference>
<sequence>MPPVTGSIGIPAADVGALGNGDHAITATLTDKAGNSASATHEIDVSLTAPVIAINILAGR</sequence>
<organism evidence="1 2">
    <name type="scientific">Enterobacter cancerogenus</name>
    <dbReference type="NCBI Taxonomy" id="69218"/>
    <lineage>
        <taxon>Bacteria</taxon>
        <taxon>Pseudomonadati</taxon>
        <taxon>Pseudomonadota</taxon>
        <taxon>Gammaproteobacteria</taxon>
        <taxon>Enterobacterales</taxon>
        <taxon>Enterobacteriaceae</taxon>
        <taxon>Enterobacter</taxon>
        <taxon>Enterobacter cloacae complex</taxon>
    </lineage>
</organism>
<dbReference type="EMBL" id="CAADIW010000050">
    <property type="protein sequence ID" value="VFS41062.1"/>
    <property type="molecule type" value="Genomic_DNA"/>
</dbReference>
<evidence type="ECO:0000313" key="2">
    <source>
        <dbReference type="Proteomes" id="UP000351155"/>
    </source>
</evidence>
<dbReference type="Proteomes" id="UP000351155">
    <property type="component" value="Unassembled WGS sequence"/>
</dbReference>